<dbReference type="PROSITE" id="PS50158">
    <property type="entry name" value="ZF_CCHC"/>
    <property type="match status" value="1"/>
</dbReference>
<keyword evidence="5" id="KW-0808">Transferase</keyword>
<dbReference type="GO" id="GO:0003964">
    <property type="term" value="F:RNA-directed DNA polymerase activity"/>
    <property type="evidence" value="ECO:0007669"/>
    <property type="project" value="UniProtKB-KW"/>
</dbReference>
<feature type="compositionally biased region" description="Low complexity" evidence="3">
    <location>
        <begin position="699"/>
        <end position="714"/>
    </location>
</feature>
<reference evidence="5" key="1">
    <citation type="journal article" date="2019" name="Sci. Rep.">
        <title>Draft genome of Tanacetum cinerariifolium, the natural source of mosquito coil.</title>
        <authorList>
            <person name="Yamashiro T."/>
            <person name="Shiraishi A."/>
            <person name="Satake H."/>
            <person name="Nakayama K."/>
        </authorList>
    </citation>
    <scope>NUCLEOTIDE SEQUENCE</scope>
</reference>
<keyword evidence="1" id="KW-0863">Zinc-finger</keyword>
<dbReference type="Gene3D" id="2.40.70.10">
    <property type="entry name" value="Acid Proteases"/>
    <property type="match status" value="1"/>
</dbReference>
<keyword evidence="5" id="KW-0695">RNA-directed DNA polymerase</keyword>
<dbReference type="Gene3D" id="4.10.60.10">
    <property type="entry name" value="Zinc finger, CCHC-type"/>
    <property type="match status" value="1"/>
</dbReference>
<feature type="coiled-coil region" evidence="2">
    <location>
        <begin position="1707"/>
        <end position="1734"/>
    </location>
</feature>
<organism evidence="5">
    <name type="scientific">Tanacetum cinerariifolium</name>
    <name type="common">Dalmatian daisy</name>
    <name type="synonym">Chrysanthemum cinerariifolium</name>
    <dbReference type="NCBI Taxonomy" id="118510"/>
    <lineage>
        <taxon>Eukaryota</taxon>
        <taxon>Viridiplantae</taxon>
        <taxon>Streptophyta</taxon>
        <taxon>Embryophyta</taxon>
        <taxon>Tracheophyta</taxon>
        <taxon>Spermatophyta</taxon>
        <taxon>Magnoliopsida</taxon>
        <taxon>eudicotyledons</taxon>
        <taxon>Gunneridae</taxon>
        <taxon>Pentapetalae</taxon>
        <taxon>asterids</taxon>
        <taxon>campanulids</taxon>
        <taxon>Asterales</taxon>
        <taxon>Asteraceae</taxon>
        <taxon>Asteroideae</taxon>
        <taxon>Anthemideae</taxon>
        <taxon>Anthemidinae</taxon>
        <taxon>Tanacetum</taxon>
    </lineage>
</organism>
<protein>
    <submittedName>
        <fullName evidence="5">Reverse transcriptase domain-containing protein</fullName>
    </submittedName>
</protein>
<feature type="region of interest" description="Disordered" evidence="3">
    <location>
        <begin position="965"/>
        <end position="1022"/>
    </location>
</feature>
<evidence type="ECO:0000256" key="2">
    <source>
        <dbReference type="SAM" id="Coils"/>
    </source>
</evidence>
<evidence type="ECO:0000256" key="3">
    <source>
        <dbReference type="SAM" id="MobiDB-lite"/>
    </source>
</evidence>
<dbReference type="PANTHER" id="PTHR33223">
    <property type="entry name" value="CCHC-TYPE DOMAIN-CONTAINING PROTEIN"/>
    <property type="match status" value="1"/>
</dbReference>
<dbReference type="SUPFAM" id="SSF57756">
    <property type="entry name" value="Retrovirus zinc finger-like domains"/>
    <property type="match status" value="1"/>
</dbReference>
<feature type="compositionally biased region" description="Pro residues" evidence="3">
    <location>
        <begin position="1443"/>
        <end position="1455"/>
    </location>
</feature>
<feature type="region of interest" description="Disordered" evidence="3">
    <location>
        <begin position="1"/>
        <end position="32"/>
    </location>
</feature>
<dbReference type="InterPro" id="IPR025724">
    <property type="entry name" value="GAG-pre-integrase_dom"/>
</dbReference>
<name>A0A6L2J2P4_TANCI</name>
<dbReference type="Pfam" id="PF13976">
    <property type="entry name" value="gag_pre-integrs"/>
    <property type="match status" value="1"/>
</dbReference>
<evidence type="ECO:0000259" key="4">
    <source>
        <dbReference type="PROSITE" id="PS50158"/>
    </source>
</evidence>
<gene>
    <name evidence="5" type="ORF">Tci_003271</name>
</gene>
<feature type="domain" description="CCHC-type" evidence="4">
    <location>
        <begin position="836"/>
        <end position="850"/>
    </location>
</feature>
<comment type="caution">
    <text evidence="5">The sequence shown here is derived from an EMBL/GenBank/DDBJ whole genome shotgun (WGS) entry which is preliminary data.</text>
</comment>
<dbReference type="EMBL" id="BKCJ010000236">
    <property type="protein sequence ID" value="GEU31293.1"/>
    <property type="molecule type" value="Genomic_DNA"/>
</dbReference>
<evidence type="ECO:0000313" key="5">
    <source>
        <dbReference type="EMBL" id="GEU31293.1"/>
    </source>
</evidence>
<keyword evidence="1" id="KW-0479">Metal-binding</keyword>
<feature type="region of interest" description="Disordered" evidence="3">
    <location>
        <begin position="1409"/>
        <end position="1463"/>
    </location>
</feature>
<dbReference type="InterPro" id="IPR005162">
    <property type="entry name" value="Retrotrans_gag_dom"/>
</dbReference>
<keyword evidence="5" id="KW-0548">Nucleotidyltransferase</keyword>
<dbReference type="GO" id="GO:0003676">
    <property type="term" value="F:nucleic acid binding"/>
    <property type="evidence" value="ECO:0007669"/>
    <property type="project" value="InterPro"/>
</dbReference>
<feature type="region of interest" description="Disordered" evidence="3">
    <location>
        <begin position="695"/>
        <end position="714"/>
    </location>
</feature>
<feature type="coiled-coil region" evidence="2">
    <location>
        <begin position="1475"/>
        <end position="1516"/>
    </location>
</feature>
<accession>A0A6L2J2P4</accession>
<dbReference type="InterPro" id="IPR001878">
    <property type="entry name" value="Znf_CCHC"/>
</dbReference>
<keyword evidence="2" id="KW-0175">Coiled coil</keyword>
<feature type="compositionally biased region" description="Polar residues" evidence="3">
    <location>
        <begin position="978"/>
        <end position="993"/>
    </location>
</feature>
<dbReference type="InterPro" id="IPR036875">
    <property type="entry name" value="Znf_CCHC_sf"/>
</dbReference>
<dbReference type="PANTHER" id="PTHR33223:SF11">
    <property type="entry name" value="ELEMENT PROTEIN, PUTATIVE-RELATED"/>
    <property type="match status" value="1"/>
</dbReference>
<dbReference type="Pfam" id="PF03732">
    <property type="entry name" value="Retrotrans_gag"/>
    <property type="match status" value="1"/>
</dbReference>
<dbReference type="InterPro" id="IPR021109">
    <property type="entry name" value="Peptidase_aspartic_dom_sf"/>
</dbReference>
<feature type="compositionally biased region" description="Pro residues" evidence="3">
    <location>
        <begin position="1418"/>
        <end position="1432"/>
    </location>
</feature>
<evidence type="ECO:0000256" key="1">
    <source>
        <dbReference type="PROSITE-ProRule" id="PRU00047"/>
    </source>
</evidence>
<sequence length="1905" mass="215586">MQTRSSSRLVSNQSSNPTSSTNLNLKGRNRRRSKQRIEDFNLEYPSPLIVTMADQRAAQIWLEKEPPRSIFTWDDLVSIFINQFFPPSKTTNLRNEITNFQQRFDESFSEAWDRFKDLLRACPHHGFSELHQLDTFYNALNSKDQDSLNSVAGGNFLDKMPRECLGIIESKSKVRYSRNKPVVAKVSMNTSTFGVSPDVAELKDMVKALLLDKKSQNQFPAPVKLVEESCVTCGGSHSYQNCPATDGNNYRDNIQEFVSQASAVNYNQGNTSYRPPIMSNQIRPPGFPPVPNNQNVQRNNQNRFIPNQNRGQNMQNQLTNLTDLITKFVNSNSASTSSSDTLPRNTIANLRSDLKAITTRSGVSYDGPQILPLPSSLPKVVEDEPEPVTSPISEPAIAPVSASKPIPKASIPYPSRRNDERNREKANNQIEKFYQIDMSFEISFTGALILMPKFASTIIALIGNKEMLSEMARTPLNEHYSAVLLKKLPKKLGDSGKFLIPCDFPSMAKCLALADLDASINLMPFSVWKKLSLPDLTPMCMTIELADRSISRPIGVAEDVYVKEKTKRLHDSKIKNRVFNIGDRVLLFNSRMKIFSGKLKSRWSGPFTISQVYPYGTVELSQPDGPNFKVNGHRVKHYFGEDIPNILRNLKTNADGFFPPVFISSASLGNHDAKTLMEAIVKRFGGNKETKKAAEAYQSTRNSVKSSSSASTSTQNIAFVSSQNTDSTNEPVSAVASVSAASAKIPVSALSNQIDAGDLEEMDLKWQMAMLTVRERRFLQRIGRNLGANRPTSMGFDMSKMAMLIVRERRFLQRIGRNLGANRPTSMGFDMSKVECYNCYRKGHFARECRPHKNTRRNVSAEPQRRNVLVETSTSNALVSQYDGVVSYDWIFQAEEEPTNYALMAFTSSSSSSFDNEMFSSESYISMSASPKYDRYQSGERYHAVPPPYTGTFMPPKPDLVFHDAPNVSDSKDKSEVEPSQNAPSFVQTTKQVKTPRPSVKPVEHSIPAPNHKTDIPKPKSLGNSRNRKACFVWNMSYLSDFEEINGGYVVFGGNLKGGKITGKGKIRTDTECIVLSPEFKLPDENQVMLRVPRENNMYNVELKNIIPYGDLTCLFAKATLDESNLWHRRLCHINFKTMNKLVKAPDSDEVIRLVEESRSKLSDSIRPFDYDKLNNLYDLFVPQREKSSEQRYFSERSRLSRINVNNGKSKESFHKQTTLLEKRMDESIQLDKQCQSSLEIFKVKSTYALSWKPCQGDSLNLPDHMYNIYTVKRLISAKSNSYLKVKTRWSIIKEMLRNKDLTMLKFKKVNDVTSLQALIDRKKVIITEATVREALRLDDADSIDCLPNEEIFTELSRMGYEKPSTKLTFYKAFFSTQVETPLFESMIVAQQADDVADEVATGVDVDDVPATDAEPTLPSPTPTIQPPPPSQKLPSTSHIIPLPLPLPIAQPTSPPQLQQPSQPIHDAVISLDLLHTLLETCTTLTRKVETLEQDKMAQALEIIKLKQRVKKLERKNKLKVSGLRRLRKVGTTQKVESSVDTVMDDQENASKQGEIIANIDADEDVTLKDVADDKVEENADVQGRPEEDPEKTATPAIIIHSKPKSKDKGKGIMVEELKPLKKQAQIEQDEAYARELEAELKKNINWDDVIEKVQRKEKEDNAMLKYQALKRKPQTEAQAKKNMMIYLRNMLEEEESRAPKRTSESLEEKAAKKQKLDKEVEELKKHLQIVSNDDDDVYIEATPLALKVLLEDLEMLWKIVKEIFASSKPKNFLNDFLLTTLTYMFEKPVVQAQVWKNQRSVHGLESVKSWRLLESCGVHIITFTTILLVERRYPLTRFTLDQMLNNVRLEVKEESEVSLELLRFTSRKIHSKGLRLLVEDLLLPIQIDAADIKLRLLEQSAAVG</sequence>
<dbReference type="GO" id="GO:0008270">
    <property type="term" value="F:zinc ion binding"/>
    <property type="evidence" value="ECO:0007669"/>
    <property type="project" value="UniProtKB-KW"/>
</dbReference>
<feature type="compositionally biased region" description="Low complexity" evidence="3">
    <location>
        <begin position="1"/>
        <end position="25"/>
    </location>
</feature>
<proteinExistence type="predicted"/>
<feature type="region of interest" description="Disordered" evidence="3">
    <location>
        <begin position="376"/>
        <end position="423"/>
    </location>
</feature>
<feature type="compositionally biased region" description="Low complexity" evidence="3">
    <location>
        <begin position="1433"/>
        <end position="1442"/>
    </location>
</feature>
<keyword evidence="1" id="KW-0862">Zinc</keyword>